<dbReference type="Gene3D" id="2.60.40.10">
    <property type="entry name" value="Immunoglobulins"/>
    <property type="match status" value="2"/>
</dbReference>
<evidence type="ECO:0000256" key="1">
    <source>
        <dbReference type="ARBA" id="ARBA00022729"/>
    </source>
</evidence>
<sequence length="1297" mass="139995">MKLIFYILTFFVFFITQPFFGNPIKSTSTASADDSWKNFYGIAWRGTPADNIKYAKQMGHDYILIQKYYNKNNYIGNQNCAGLKFYVDDPQYWAIEAFGCPAVIDTNKTYTQAQIDFYNQNLAWKSNEPFPNNIATGWFYKDSSGNPTKFNAMLDFQQQAVINRIIEKIISIFHSYEDSKMPFTFGGYAIDVSKLNGDFNRWDSQASENVQVGLSYWTGANSSIRHDSITHEYDTYDKGMAEFYKQLNIRMRREFPNAKWIICPWHIYYERHDDEWVNQIKNRADKVELTPDMISQESPGTYFVDDQRNFNSGVNITKDMVGISQLSQIGESDNRLYAAKAGINGSWFNFFGNFGTNPNWQSITEVYPRLKIIRCIPNWDNLNNVPLADRSWDGSVYQSTKSYISSDVMYSRHPKTGKLFAVFNTTNGVIKLNADEVVTSVQNTDGYFIESGDASADFNINGNEIRLKSSVTIDVDSSRGQVKGKGYIFTLKSSGAPLVTTGSATSVTSNSATLTGIVNADGLSATVWFEYDTISGSYSSKSATQNVSGTSDVTVSIPISGLSPAKTYYFRIVAQSAAGTTNGAEMTLTTPDTTAPNCSISINNGDSYTKSPTVILTLSATDDIGVTGYYLSTSSTIPLATAAGWTSITSTASYNASIPYTLISGDGSKTLYVWYKDASGNISNPALDSIILDATAPAITITNPTYNPTYITTSSTMTLGGDVSDSISGICSITWNNNKGGSGSTNGTTGWVFSGITLSSGDNVITVTATDEASNTRMDTITVTYAGPPVVTTGGATNIISNSATLTGTVNADGLSATVWFEYDTISGSYSSKSVTQNVSGSSDVTVSIPISGLSPAKTYYFRIVAQSAAGTTSGAEMTLTTPDTTAPNCSISINNGDSYTKSPTVILTLSATDDIGVTGYYLSTSSTIPLATAAGWTSITSTASYTASIPHTLISGDGSKTLYVWYKDAAGNVSSVTSDSIILDTTVPLVTIISPTSNATYTTTSNTISLGGSALDDMSGVSSVTWSNSRGGSGIASGTTSWSLSDIGLSTGDNIITVSVNDGASNAGTAMITITVTTNVLMAYYAFDDGWGTIANDSSGNSNNGTLNGATWTTGKLKKALSYNGTSSCVIVPRMNYDDISISAWFFKNSNDTINADAVFGGWSWNSNAQLQEGLDLRFYQKTPNILDFIIVTKDVNGKRVVKNANYNLGNSVGIWYHVAGTYNSKTGEQKLFVNGTLVSTQTHPAGNVIVPLTSYSDMRIGYSRVNKGYFNGKIDDVRLYNQALSAQEIQNLYNQ</sequence>
<dbReference type="Pfam" id="PF09136">
    <property type="entry name" value="Glucodextran_B"/>
    <property type="match status" value="1"/>
</dbReference>
<feature type="domain" description="Fibronectin type-III" evidence="3">
    <location>
        <begin position="496"/>
        <end position="597"/>
    </location>
</feature>
<name>A0A1V4AQW8_9BACT</name>
<feature type="domain" description="Fibronectin type-III" evidence="3">
    <location>
        <begin position="788"/>
        <end position="889"/>
    </location>
</feature>
<dbReference type="InterPro" id="IPR003961">
    <property type="entry name" value="FN3_dom"/>
</dbReference>
<keyword evidence="1" id="KW-0732">Signal</keyword>
<evidence type="ECO:0000313" key="5">
    <source>
        <dbReference type="Proteomes" id="UP000189681"/>
    </source>
</evidence>
<protein>
    <recommendedName>
        <fullName evidence="3">Fibronectin type-III domain-containing protein</fullName>
    </recommendedName>
</protein>
<gene>
    <name evidence="4" type="ORF">AYP45_14255</name>
</gene>
<evidence type="ECO:0000313" key="4">
    <source>
        <dbReference type="EMBL" id="OOP55538.1"/>
    </source>
</evidence>
<comment type="caution">
    <text evidence="4">The sequence shown here is derived from an EMBL/GenBank/DDBJ whole genome shotgun (WGS) entry which is preliminary data.</text>
</comment>
<dbReference type="Gene3D" id="2.60.120.200">
    <property type="match status" value="1"/>
</dbReference>
<dbReference type="EMBL" id="AYTS01000137">
    <property type="protein sequence ID" value="OOP55538.1"/>
    <property type="molecule type" value="Genomic_DNA"/>
</dbReference>
<dbReference type="Proteomes" id="UP000189681">
    <property type="component" value="Unassembled WGS sequence"/>
</dbReference>
<accession>A0A1V4AQW8</accession>
<dbReference type="InterPro" id="IPR013320">
    <property type="entry name" value="ConA-like_dom_sf"/>
</dbReference>
<dbReference type="Pfam" id="PF13385">
    <property type="entry name" value="Laminin_G_3"/>
    <property type="match status" value="1"/>
</dbReference>
<organism evidence="4 5">
    <name type="scientific">Candidatus Brocadia carolinensis</name>
    <dbReference type="NCBI Taxonomy" id="1004156"/>
    <lineage>
        <taxon>Bacteria</taxon>
        <taxon>Pseudomonadati</taxon>
        <taxon>Planctomycetota</taxon>
        <taxon>Candidatus Brocadiia</taxon>
        <taxon>Candidatus Brocadiales</taxon>
        <taxon>Candidatus Brocadiaceae</taxon>
        <taxon>Candidatus Brocadia</taxon>
    </lineage>
</organism>
<dbReference type="STRING" id="1004156.AYP45_14255"/>
<evidence type="ECO:0000256" key="2">
    <source>
        <dbReference type="ARBA" id="ARBA00023157"/>
    </source>
</evidence>
<evidence type="ECO:0000259" key="3">
    <source>
        <dbReference type="PROSITE" id="PS50853"/>
    </source>
</evidence>
<proteinExistence type="predicted"/>
<dbReference type="PROSITE" id="PS50853">
    <property type="entry name" value="FN3"/>
    <property type="match status" value="2"/>
</dbReference>
<dbReference type="SMART" id="SM00560">
    <property type="entry name" value="LamGL"/>
    <property type="match status" value="1"/>
</dbReference>
<dbReference type="SUPFAM" id="SSF49899">
    <property type="entry name" value="Concanavalin A-like lectins/glucanases"/>
    <property type="match status" value="1"/>
</dbReference>
<reference evidence="4 5" key="1">
    <citation type="journal article" date="2017" name="Water Res.">
        <title>Discovery and metagenomic analysis of an anammox bacterial enrichment related to Candidatus "Brocadia caroliniensis" in a full-scale glycerol-fed nitritation-denitritation separate centrate treatment process.</title>
        <authorList>
            <person name="Park H."/>
            <person name="Brotto A.C."/>
            <person name="van Loosdrecht M.C."/>
            <person name="Chandran K."/>
        </authorList>
    </citation>
    <scope>NUCLEOTIDE SEQUENCE [LARGE SCALE GENOMIC DNA]</scope>
    <source>
        <strain evidence="4">26THWARD</strain>
    </source>
</reference>
<dbReference type="SMART" id="SM00060">
    <property type="entry name" value="FN3"/>
    <property type="match status" value="2"/>
</dbReference>
<keyword evidence="2" id="KW-1015">Disulfide bond</keyword>
<dbReference type="InterPro" id="IPR006558">
    <property type="entry name" value="LamG-like"/>
</dbReference>
<dbReference type="InterPro" id="IPR013783">
    <property type="entry name" value="Ig-like_fold"/>
</dbReference>